<dbReference type="InterPro" id="IPR036482">
    <property type="entry name" value="Regulatory_HutP_sf"/>
</dbReference>
<keyword evidence="7" id="KW-0010">Activator</keyword>
<protein>
    <recommendedName>
        <fullName evidence="4">Hut operon positive regulatory protein</fullName>
    </recommendedName>
</protein>
<keyword evidence="6" id="KW-0805">Transcription regulation</keyword>
<evidence type="ECO:0000256" key="6">
    <source>
        <dbReference type="ARBA" id="ARBA00023015"/>
    </source>
</evidence>
<evidence type="ECO:0000256" key="4">
    <source>
        <dbReference type="ARBA" id="ARBA00019377"/>
    </source>
</evidence>
<evidence type="ECO:0000313" key="9">
    <source>
        <dbReference type="EMBL" id="MBC8537607.1"/>
    </source>
</evidence>
<keyword evidence="10" id="KW-1185">Reference proteome</keyword>
<proteinExistence type="inferred from homology"/>
<comment type="similarity">
    <text evidence="2">Belongs to the HutP family.</text>
</comment>
<dbReference type="SUPFAM" id="SSF111064">
    <property type="entry name" value="Hut operon positive regulatory protein HutP"/>
    <property type="match status" value="1"/>
</dbReference>
<evidence type="ECO:0000313" key="10">
    <source>
        <dbReference type="Proteomes" id="UP000617951"/>
    </source>
</evidence>
<sequence>MPERAEAGKDGSMEFGSKDVAKAAIMLALSETREQEKELKRQYAQEGIETCGVDFGGEFTASVGVIIERAVVSAKREGLIGEKHAELGAVAGAAREAVAQIAMKSIGYNVGGKIGIARCGQHIAVAIYNCIGLLHLNDVAIGLGHRIV</sequence>
<dbReference type="CDD" id="cd11640">
    <property type="entry name" value="HutP"/>
    <property type="match status" value="1"/>
</dbReference>
<dbReference type="InterPro" id="IPR015111">
    <property type="entry name" value="Regulatory_HutP"/>
</dbReference>
<keyword evidence="5" id="KW-0694">RNA-binding</keyword>
<evidence type="ECO:0000256" key="8">
    <source>
        <dbReference type="ARBA" id="ARBA00023163"/>
    </source>
</evidence>
<dbReference type="Proteomes" id="UP000617951">
    <property type="component" value="Unassembled WGS sequence"/>
</dbReference>
<accession>A0A926DGZ1</accession>
<evidence type="ECO:0000256" key="7">
    <source>
        <dbReference type="ARBA" id="ARBA00023159"/>
    </source>
</evidence>
<evidence type="ECO:0000256" key="5">
    <source>
        <dbReference type="ARBA" id="ARBA00022884"/>
    </source>
</evidence>
<evidence type="ECO:0000256" key="2">
    <source>
        <dbReference type="ARBA" id="ARBA00009992"/>
    </source>
</evidence>
<dbReference type="Gene3D" id="3.40.1510.10">
    <property type="entry name" value="Hut operon regulatory protein HutP"/>
    <property type="match status" value="1"/>
</dbReference>
<keyword evidence="8" id="KW-0804">Transcription</keyword>
<dbReference type="Pfam" id="PF09021">
    <property type="entry name" value="HutP"/>
    <property type="match status" value="1"/>
</dbReference>
<comment type="caution">
    <text evidence="9">The sequence shown here is derived from an EMBL/GenBank/DDBJ whole genome shotgun (WGS) entry which is preliminary data.</text>
</comment>
<dbReference type="EMBL" id="JACRSS010000001">
    <property type="protein sequence ID" value="MBC8537607.1"/>
    <property type="molecule type" value="Genomic_DNA"/>
</dbReference>
<evidence type="ECO:0000256" key="3">
    <source>
        <dbReference type="ARBA" id="ARBA00011643"/>
    </source>
</evidence>
<evidence type="ECO:0000256" key="1">
    <source>
        <dbReference type="ARBA" id="ARBA00002945"/>
    </source>
</evidence>
<gene>
    <name evidence="9" type="ORF">H8693_01520</name>
</gene>
<dbReference type="AlphaFoldDB" id="A0A926DGZ1"/>
<comment type="subunit">
    <text evidence="3">Homohexamer.</text>
</comment>
<reference evidence="9" key="1">
    <citation type="submission" date="2020-08" db="EMBL/GenBank/DDBJ databases">
        <title>Genome public.</title>
        <authorList>
            <person name="Liu C."/>
            <person name="Sun Q."/>
        </authorList>
    </citation>
    <scope>NUCLEOTIDE SEQUENCE</scope>
    <source>
        <strain evidence="9">NSJ-63</strain>
    </source>
</reference>
<comment type="function">
    <text evidence="1">Antiterminator that binds to cis-acting regulatory sequences on the mRNA in the presence of histidine, thereby suppressing transcription termination and activating the hut operon for histidine utilization.</text>
</comment>
<dbReference type="GO" id="GO:0003723">
    <property type="term" value="F:RNA binding"/>
    <property type="evidence" value="ECO:0007669"/>
    <property type="project" value="UniProtKB-KW"/>
</dbReference>
<organism evidence="9 10">
    <name type="scientific">Guopingia tenuis</name>
    <dbReference type="NCBI Taxonomy" id="2763656"/>
    <lineage>
        <taxon>Bacteria</taxon>
        <taxon>Bacillati</taxon>
        <taxon>Bacillota</taxon>
        <taxon>Clostridia</taxon>
        <taxon>Christensenellales</taxon>
        <taxon>Christensenellaceae</taxon>
        <taxon>Guopingia</taxon>
    </lineage>
</organism>
<name>A0A926DGZ1_9FIRM</name>